<comment type="caution">
    <text evidence="3">The sequence shown here is derived from an EMBL/GenBank/DDBJ whole genome shotgun (WGS) entry which is preliminary data.</text>
</comment>
<evidence type="ECO:0000256" key="1">
    <source>
        <dbReference type="ARBA" id="ARBA00010751"/>
    </source>
</evidence>
<accession>A0A4Q0VQE1</accession>
<evidence type="ECO:0000313" key="4">
    <source>
        <dbReference type="Proteomes" id="UP000290649"/>
    </source>
</evidence>
<dbReference type="RefSeq" id="WP_129080096.1">
    <property type="nucleotide sequence ID" value="NZ_QOUX01000046.1"/>
</dbReference>
<sequence>MIIATTESIPGKEVIAYKGFVKGSTIQAKHIGSDLLAGLKNIVGGEIKEYSDMMDKARKVAISRMVKDAEGMGANAIVAMRLQTSSVMNGAAEIVAYGTAVVVKE</sequence>
<dbReference type="SUPFAM" id="SSF117782">
    <property type="entry name" value="YbjQ-like"/>
    <property type="match status" value="1"/>
</dbReference>
<reference evidence="3 4" key="1">
    <citation type="journal article" date="2019" name="Int. J. Syst. Evol. Microbiol.">
        <title>Anaerobacillus alkaliphilus sp. nov., a novel alkaliphilic and moderately halophilic bacterium.</title>
        <authorList>
            <person name="Borsodi A.K."/>
            <person name="Aszalos J.M."/>
            <person name="Bihari P."/>
            <person name="Nagy I."/>
            <person name="Schumann P."/>
            <person name="Sproer C."/>
            <person name="Kovacs A.L."/>
            <person name="Boka K."/>
            <person name="Dobosy P."/>
            <person name="Ovari M."/>
            <person name="Szili-Kovacs T."/>
            <person name="Toth E."/>
        </authorList>
    </citation>
    <scope>NUCLEOTIDE SEQUENCE [LARGE SCALE GENOMIC DNA]</scope>
    <source>
        <strain evidence="3 4">B16-10</strain>
    </source>
</reference>
<dbReference type="OrthoDB" id="9796448at2"/>
<dbReference type="Pfam" id="PF01906">
    <property type="entry name" value="YbjQ_1"/>
    <property type="match status" value="1"/>
</dbReference>
<proteinExistence type="inferred from homology"/>
<dbReference type="AlphaFoldDB" id="A0A4Q0VQE1"/>
<evidence type="ECO:0000313" key="3">
    <source>
        <dbReference type="EMBL" id="RXI98331.1"/>
    </source>
</evidence>
<evidence type="ECO:0000256" key="2">
    <source>
        <dbReference type="HAMAP-Rule" id="MF_00338"/>
    </source>
</evidence>
<dbReference type="PANTHER" id="PTHR34068:SF2">
    <property type="entry name" value="UPF0145 PROTEIN SCO3412"/>
    <property type="match status" value="1"/>
</dbReference>
<dbReference type="HAMAP" id="MF_00338">
    <property type="entry name" value="UPF0145"/>
    <property type="match status" value="1"/>
</dbReference>
<protein>
    <recommendedName>
        <fullName evidence="2">UPF0145 protein DS745_18580</fullName>
    </recommendedName>
</protein>
<dbReference type="PANTHER" id="PTHR34068">
    <property type="entry name" value="UPF0145 PROTEIN YBJQ"/>
    <property type="match status" value="1"/>
</dbReference>
<keyword evidence="4" id="KW-1185">Reference proteome</keyword>
<organism evidence="3 4">
    <name type="scientific">Anaerobacillus alkaliphilus</name>
    <dbReference type="NCBI Taxonomy" id="1548597"/>
    <lineage>
        <taxon>Bacteria</taxon>
        <taxon>Bacillati</taxon>
        <taxon>Bacillota</taxon>
        <taxon>Bacilli</taxon>
        <taxon>Bacillales</taxon>
        <taxon>Bacillaceae</taxon>
        <taxon>Anaerobacillus</taxon>
    </lineage>
</organism>
<dbReference type="InterPro" id="IPR035439">
    <property type="entry name" value="UPF0145_dom_sf"/>
</dbReference>
<dbReference type="EMBL" id="QOUX01000046">
    <property type="protein sequence ID" value="RXI98331.1"/>
    <property type="molecule type" value="Genomic_DNA"/>
</dbReference>
<name>A0A4Q0VQE1_9BACI</name>
<dbReference type="InterPro" id="IPR002765">
    <property type="entry name" value="UPF0145_YbjQ-like"/>
</dbReference>
<comment type="similarity">
    <text evidence="1 2">Belongs to the UPF0145 family.</text>
</comment>
<gene>
    <name evidence="3" type="ORF">DS745_18580</name>
</gene>
<dbReference type="Proteomes" id="UP000290649">
    <property type="component" value="Unassembled WGS sequence"/>
</dbReference>
<dbReference type="Gene3D" id="3.30.110.70">
    <property type="entry name" value="Hypothetical protein apc22750. Chain B"/>
    <property type="match status" value="1"/>
</dbReference>